<evidence type="ECO:0000256" key="14">
    <source>
        <dbReference type="HAMAP-Rule" id="MF_00286"/>
    </source>
</evidence>
<dbReference type="PANTHER" id="PTHR36570:SF2">
    <property type="entry name" value="DISULFIDE BOND FORMATION PROTEIN B"/>
    <property type="match status" value="1"/>
</dbReference>
<feature type="topological domain" description="Periplasmic" evidence="14">
    <location>
        <begin position="31"/>
        <end position="48"/>
    </location>
</feature>
<feature type="disulfide bond" description="Redox-active" evidence="14">
    <location>
        <begin position="106"/>
        <end position="132"/>
    </location>
</feature>
<keyword evidence="11 14" id="KW-1015">Disulfide bond</keyword>
<keyword evidence="12 14" id="KW-0143">Chaperone</keyword>
<comment type="caution">
    <text evidence="14">Lacks conserved residue(s) required for the propagation of feature annotation.</text>
</comment>
<dbReference type="Gene3D" id="1.20.1550.10">
    <property type="entry name" value="DsbB-like"/>
    <property type="match status" value="1"/>
</dbReference>
<feature type="transmembrane region" description="Helical" evidence="15">
    <location>
        <begin position="147"/>
        <end position="168"/>
    </location>
</feature>
<evidence type="ECO:0000256" key="9">
    <source>
        <dbReference type="ARBA" id="ARBA00023002"/>
    </source>
</evidence>
<dbReference type="GO" id="GO:0009055">
    <property type="term" value="F:electron transfer activity"/>
    <property type="evidence" value="ECO:0007669"/>
    <property type="project" value="UniProtKB-UniRule"/>
</dbReference>
<dbReference type="Proteomes" id="UP000638014">
    <property type="component" value="Unassembled WGS sequence"/>
</dbReference>
<keyword evidence="3 14" id="KW-0813">Transport</keyword>
<keyword evidence="17" id="KW-1185">Reference proteome</keyword>
<proteinExistence type="inferred from homology"/>
<evidence type="ECO:0000256" key="4">
    <source>
        <dbReference type="ARBA" id="ARBA00022475"/>
    </source>
</evidence>
<dbReference type="InterPro" id="IPR003752">
    <property type="entry name" value="DiS_bond_form_DsbB/BdbC"/>
</dbReference>
<dbReference type="SUPFAM" id="SSF158442">
    <property type="entry name" value="DsbB-like"/>
    <property type="match status" value="1"/>
</dbReference>
<dbReference type="NCBIfam" id="NF002485">
    <property type="entry name" value="PRK01749.1"/>
    <property type="match status" value="1"/>
</dbReference>
<feature type="transmembrane region" description="Helical" evidence="15">
    <location>
        <begin position="74"/>
        <end position="92"/>
    </location>
</feature>
<comment type="similarity">
    <text evidence="2 14">Belongs to the DsbB family.</text>
</comment>
<evidence type="ECO:0000256" key="7">
    <source>
        <dbReference type="ARBA" id="ARBA00022982"/>
    </source>
</evidence>
<evidence type="ECO:0000256" key="13">
    <source>
        <dbReference type="ARBA" id="ARBA00023284"/>
    </source>
</evidence>
<evidence type="ECO:0000256" key="6">
    <source>
        <dbReference type="ARBA" id="ARBA00022692"/>
    </source>
</evidence>
<evidence type="ECO:0000313" key="17">
    <source>
        <dbReference type="Proteomes" id="UP000638014"/>
    </source>
</evidence>
<dbReference type="InterPro" id="IPR050183">
    <property type="entry name" value="DsbB"/>
</dbReference>
<evidence type="ECO:0000256" key="15">
    <source>
        <dbReference type="SAM" id="Phobius"/>
    </source>
</evidence>
<feature type="disulfide bond" description="Redox-active" evidence="14">
    <location>
        <begin position="40"/>
        <end position="43"/>
    </location>
</feature>
<feature type="transmembrane region" description="Helical" evidence="15">
    <location>
        <begin position="44"/>
        <end position="62"/>
    </location>
</feature>
<evidence type="ECO:0000313" key="16">
    <source>
        <dbReference type="EMBL" id="MBD1389702.1"/>
    </source>
</evidence>
<keyword evidence="7 14" id="KW-0249">Electron transport</keyword>
<evidence type="ECO:0000256" key="3">
    <source>
        <dbReference type="ARBA" id="ARBA00022448"/>
    </source>
</evidence>
<protein>
    <recommendedName>
        <fullName evidence="14">Disulfide bond formation protein B</fullName>
    </recommendedName>
    <alternativeName>
        <fullName evidence="14">Disulfide oxidoreductase</fullName>
    </alternativeName>
</protein>
<evidence type="ECO:0000256" key="8">
    <source>
        <dbReference type="ARBA" id="ARBA00022989"/>
    </source>
</evidence>
<feature type="topological domain" description="Cytoplasmic" evidence="14">
    <location>
        <begin position="1"/>
        <end position="13"/>
    </location>
</feature>
<sequence length="173" mass="19891">MRALSLFAETRWSWLLLAVSALVLDLVALYFQHVMLLEPCVKCIHERVAMFGIMFAGIIGLLNPKSIYLRIAGYGLWLYSAIEGLRIAISHVKLQFPSDNPFFDSCGMDPEFPSWAPLDYWLPEIFMPRGMCDEVQWEFLGYTMPQWLVVCFSVYIAIWLAVIASRLFSARKP</sequence>
<dbReference type="GO" id="GO:0006457">
    <property type="term" value="P:protein folding"/>
    <property type="evidence" value="ECO:0007669"/>
    <property type="project" value="InterPro"/>
</dbReference>
<evidence type="ECO:0000256" key="12">
    <source>
        <dbReference type="ARBA" id="ARBA00023186"/>
    </source>
</evidence>
<dbReference type="PANTHER" id="PTHR36570">
    <property type="entry name" value="DISULFIDE BOND FORMATION PROTEIN B"/>
    <property type="match status" value="1"/>
</dbReference>
<keyword evidence="10 14" id="KW-0472">Membrane</keyword>
<keyword evidence="13 14" id="KW-0676">Redox-active center</keyword>
<dbReference type="GO" id="GO:0005886">
    <property type="term" value="C:plasma membrane"/>
    <property type="evidence" value="ECO:0007669"/>
    <property type="project" value="UniProtKB-SubCell"/>
</dbReference>
<organism evidence="16 17">
    <name type="scientific">Neiella litorisoli</name>
    <dbReference type="NCBI Taxonomy" id="2771431"/>
    <lineage>
        <taxon>Bacteria</taxon>
        <taxon>Pseudomonadati</taxon>
        <taxon>Pseudomonadota</taxon>
        <taxon>Gammaproteobacteria</taxon>
        <taxon>Alteromonadales</taxon>
        <taxon>Echinimonadaceae</taxon>
        <taxon>Neiella</taxon>
    </lineage>
</organism>
<keyword evidence="6 14" id="KW-0812">Transmembrane</keyword>
<evidence type="ECO:0000256" key="10">
    <source>
        <dbReference type="ARBA" id="ARBA00023136"/>
    </source>
</evidence>
<feature type="transmembrane region" description="Helical" evidence="15">
    <location>
        <begin position="12"/>
        <end position="32"/>
    </location>
</feature>
<dbReference type="GO" id="GO:0015035">
    <property type="term" value="F:protein-disulfide reductase activity"/>
    <property type="evidence" value="ECO:0007669"/>
    <property type="project" value="UniProtKB-UniRule"/>
</dbReference>
<evidence type="ECO:0000256" key="1">
    <source>
        <dbReference type="ARBA" id="ARBA00004429"/>
    </source>
</evidence>
<reference evidence="16" key="1">
    <citation type="submission" date="2020-09" db="EMBL/GenBank/DDBJ databases">
        <title>A novel bacterium of genus Neiella, isolated from South China Sea.</title>
        <authorList>
            <person name="Huang H."/>
            <person name="Mo K."/>
            <person name="Hu Y."/>
        </authorList>
    </citation>
    <scope>NUCLEOTIDE SEQUENCE</scope>
    <source>
        <strain evidence="16">HB171785</strain>
    </source>
</reference>
<dbReference type="InterPro" id="IPR023380">
    <property type="entry name" value="DsbB-like_sf"/>
</dbReference>
<accession>A0A8J6UPX5</accession>
<comment type="subcellular location">
    <subcellularLocation>
        <location evidence="1">Cell inner membrane</location>
        <topology evidence="1">Multi-pass membrane protein</topology>
    </subcellularLocation>
    <subcellularLocation>
        <location evidence="14">Cell membrane</location>
        <topology evidence="14">Multi-pass membrane protein</topology>
    </subcellularLocation>
</comment>
<keyword evidence="4 14" id="KW-1003">Cell membrane</keyword>
<dbReference type="Pfam" id="PF02600">
    <property type="entry name" value="DsbB"/>
    <property type="match status" value="1"/>
</dbReference>
<comment type="caution">
    <text evidence="16">The sequence shown here is derived from an EMBL/GenBank/DDBJ whole genome shotgun (WGS) entry which is preliminary data.</text>
</comment>
<evidence type="ECO:0000256" key="5">
    <source>
        <dbReference type="ARBA" id="ARBA00022519"/>
    </source>
</evidence>
<keyword evidence="9 14" id="KW-0560">Oxidoreductase</keyword>
<keyword evidence="5" id="KW-0997">Cell inner membrane</keyword>
<evidence type="ECO:0000256" key="11">
    <source>
        <dbReference type="ARBA" id="ARBA00023157"/>
    </source>
</evidence>
<dbReference type="HAMAP" id="MF_00286">
    <property type="entry name" value="DsbB"/>
    <property type="match status" value="1"/>
</dbReference>
<dbReference type="EMBL" id="JACXAF010000010">
    <property type="protein sequence ID" value="MBD1389702.1"/>
    <property type="molecule type" value="Genomic_DNA"/>
</dbReference>
<feature type="topological domain" description="Cytoplasmic" evidence="14">
    <location>
        <begin position="166"/>
        <end position="173"/>
    </location>
</feature>
<gene>
    <name evidence="14 16" type="primary">dsbB</name>
    <name evidence="16" type="ORF">IC617_09695</name>
</gene>
<name>A0A8J6UPX5_9GAMM</name>
<comment type="function">
    <text evidence="14">Required for disulfide bond formation in some periplasmic proteins. Acts by oxidizing the DsbA protein.</text>
</comment>
<dbReference type="AlphaFoldDB" id="A0A8J6UPX5"/>
<dbReference type="InterPro" id="IPR022920">
    <property type="entry name" value="Disulphide_bond_form_DsbB"/>
</dbReference>
<keyword evidence="8 14" id="KW-1133">Transmembrane helix</keyword>
<evidence type="ECO:0000256" key="2">
    <source>
        <dbReference type="ARBA" id="ARBA00008823"/>
    </source>
</evidence>